<evidence type="ECO:0000313" key="2">
    <source>
        <dbReference type="EMBL" id="ANH80036.1"/>
    </source>
</evidence>
<dbReference type="InterPro" id="IPR022385">
    <property type="entry name" value="Rhs_assc_core"/>
</dbReference>
<feature type="domain" description="DUF6443" evidence="1">
    <location>
        <begin position="27"/>
        <end position="176"/>
    </location>
</feature>
<keyword evidence="3" id="KW-1185">Reference proteome</keyword>
<dbReference type="Pfam" id="PF20041">
    <property type="entry name" value="DUF6443"/>
    <property type="match status" value="1"/>
</dbReference>
<dbReference type="PANTHER" id="PTHR32305:SF15">
    <property type="entry name" value="PROTEIN RHSA-RELATED"/>
    <property type="match status" value="1"/>
</dbReference>
<dbReference type="STRING" id="1176587.A8C56_02715"/>
<dbReference type="EMBL" id="CP015772">
    <property type="protein sequence ID" value="ANH80036.1"/>
    <property type="molecule type" value="Genomic_DNA"/>
</dbReference>
<dbReference type="NCBIfam" id="TIGR03696">
    <property type="entry name" value="Rhs_assc_core"/>
    <property type="match status" value="1"/>
</dbReference>
<name>A0A1A9HXC3_9BACT</name>
<evidence type="ECO:0000259" key="1">
    <source>
        <dbReference type="Pfam" id="PF20041"/>
    </source>
</evidence>
<dbReference type="InterPro" id="IPR050708">
    <property type="entry name" value="T6SS_VgrG/RHS"/>
</dbReference>
<dbReference type="Gene3D" id="2.180.10.10">
    <property type="entry name" value="RHS repeat-associated core"/>
    <property type="match status" value="1"/>
</dbReference>
<reference evidence="2 3" key="1">
    <citation type="submission" date="2016-05" db="EMBL/GenBank/DDBJ databases">
        <title>Niabella ginsenosidivorans BS26 whole genome sequencing.</title>
        <authorList>
            <person name="Im W.T."/>
            <person name="Siddiqi M.Z."/>
        </authorList>
    </citation>
    <scope>NUCLEOTIDE SEQUENCE [LARGE SCALE GENOMIC DNA]</scope>
    <source>
        <strain evidence="2 3">BS26</strain>
    </source>
</reference>
<accession>A0A1A9HXC3</accession>
<evidence type="ECO:0000313" key="3">
    <source>
        <dbReference type="Proteomes" id="UP000077667"/>
    </source>
</evidence>
<dbReference type="NCBIfam" id="NF045639">
    <property type="entry name" value="GCX_COOH"/>
    <property type="match status" value="1"/>
</dbReference>
<dbReference type="PANTHER" id="PTHR32305">
    <property type="match status" value="1"/>
</dbReference>
<dbReference type="InterPro" id="IPR045619">
    <property type="entry name" value="DUF6443"/>
</dbReference>
<gene>
    <name evidence="2" type="ORF">A8C56_02715</name>
</gene>
<sequence>MVGFIAVAQKPTNLPTYTSSTPVNYIRTWTATAPVTTPEALMQGGLLQSKMTTQYFDGLGRPLQTVVKKGAMVTTTTASVGTDTVNAKDLVTPVLYDEYGREQYKYAPYAAPSSNGSFKTDPFTEHQAFMTSKYGTPQGEDYFYSQTVFEASPLNRVMEQFAPGKSWAGSYGATTEATRHSIKSKYWINTARDSVRIWEVTDGTPGTGASSVPATLTVSQAHQPATTEYVASQSITFAPGFSAPSGSNFRAYISNTGGAPGAIITSTYASTRVYDAGQLYKNVTVDEQGRQVIEFKDKEGQLVLKKVQLESTTLDDGQGKGHWGWVCTYYIYDDLGNLRCVIQPEGVKTMNDAKNWTLTPTLLKEQCFRYEYDGRNRMRVKQVPGASEVVMVYDVRDRLVMTQDGNLRKDSIWNYTQYDGLNRPVRTGLVIAANNPNSHWAAAMAFNSDDNAAIQYPTTTLLNNGNASILTETFYDDYNWVSAAPYSTELSGKLASTFTAADTAGNLLPVSNTVWPYAQKPAADSRTKGMVTGSRVKVLNSTVYTYTLTLYDDKGRPVQVKSLNHTGGVDVMTTQYSWSGQPLTVISRQSKGGTGSTSLLTVSRNTYDALGRVVKTTRQVKKDAGALSTEKILAVNKYDELGQLVSKTLGATDATGSAGVEKQTYEYNIRGWLLGMNRGYVNSATAASTNFFGYELNYDKAPSFGTGTGSGLQYNGNIAGMSWRGQNNSAPIRRYSFSYDNTNRLLKADFGQYSGSAFVKTAVDFTSQMGDGSTAASAYDYNGNIKGMSQKGMYNNGIINMDNLVYSYLPGSNRLAKVTETGVNTKTYGLGDFNDGTNGTTDDYAYDGNGNLTKDENKSISAITYNILNLPEQITVTGKGMISYQYDAAGNKLQKKVTEGSATKTTDYLGGMIFENNVLQHIAMEEGRIRPNGTGFVYDYFLKDHLGNVRAMVQEDKTLLEETHYYPFGLVQRGISTQATGALANKKKYNGKEEQRQEFSDGSGLEWLDYGARMMDNQIGRWNMVDKKAEMYFATSPYVYALNQPTNAIDPDGHLVIFINGMAPTYEAGKPEYWRTYEKYDAGTKWTKGAFGRWQEEHFTMTRETYAFDRAVMDHFKDNNSLYRDGSVGGTTGLLFDGSSVNVSDRISAGSKQGAKDAASILAHLARDKNGNIIESIKVVTHSMGGAYAKGYIQAIVDYAKKHPDKAQGLQMTEYDFAAFQQNKLSAVPGVPLFQLDNEGDKVVGGTIGWFNGSHHAKQKGREENGSNDNVNPNGGHSIMDFISAIGSLQEGTYKYINGQFVRQ</sequence>
<dbReference type="InterPro" id="IPR055015">
    <property type="entry name" value="GCX_COOH"/>
</dbReference>
<proteinExistence type="predicted"/>
<dbReference type="Proteomes" id="UP000077667">
    <property type="component" value="Chromosome"/>
</dbReference>
<organism evidence="2 3">
    <name type="scientific">Niabella ginsenosidivorans</name>
    <dbReference type="NCBI Taxonomy" id="1176587"/>
    <lineage>
        <taxon>Bacteria</taxon>
        <taxon>Pseudomonadati</taxon>
        <taxon>Bacteroidota</taxon>
        <taxon>Chitinophagia</taxon>
        <taxon>Chitinophagales</taxon>
        <taxon>Chitinophagaceae</taxon>
        <taxon>Niabella</taxon>
    </lineage>
</organism>
<protein>
    <recommendedName>
        <fullName evidence="1">DUF6443 domain-containing protein</fullName>
    </recommendedName>
</protein>
<dbReference type="KEGG" id="nia:A8C56_02715"/>